<comment type="caution">
    <text evidence="2">The sequence shown here is derived from an EMBL/GenBank/DDBJ whole genome shotgun (WGS) entry which is preliminary data.</text>
</comment>
<evidence type="ECO:0000313" key="3">
    <source>
        <dbReference type="Proteomes" id="UP001239994"/>
    </source>
</evidence>
<evidence type="ECO:0000313" key="2">
    <source>
        <dbReference type="EMBL" id="KAK1791391.1"/>
    </source>
</evidence>
<dbReference type="Proteomes" id="UP001239994">
    <property type="component" value="Unassembled WGS sequence"/>
</dbReference>
<organism evidence="2 3">
    <name type="scientific">Electrophorus voltai</name>
    <dbReference type="NCBI Taxonomy" id="2609070"/>
    <lineage>
        <taxon>Eukaryota</taxon>
        <taxon>Metazoa</taxon>
        <taxon>Chordata</taxon>
        <taxon>Craniata</taxon>
        <taxon>Vertebrata</taxon>
        <taxon>Euteleostomi</taxon>
        <taxon>Actinopterygii</taxon>
        <taxon>Neopterygii</taxon>
        <taxon>Teleostei</taxon>
        <taxon>Ostariophysi</taxon>
        <taxon>Gymnotiformes</taxon>
        <taxon>Gymnotoidei</taxon>
        <taxon>Gymnotidae</taxon>
        <taxon>Electrophorus</taxon>
    </lineage>
</organism>
<dbReference type="AlphaFoldDB" id="A0AAD8Z2R6"/>
<feature type="compositionally biased region" description="Basic and acidic residues" evidence="1">
    <location>
        <begin position="60"/>
        <end position="76"/>
    </location>
</feature>
<protein>
    <submittedName>
        <fullName evidence="2">Uncharacterized protein</fullName>
    </submittedName>
</protein>
<evidence type="ECO:0000256" key="1">
    <source>
        <dbReference type="SAM" id="MobiDB-lite"/>
    </source>
</evidence>
<name>A0AAD8Z2R6_9TELE</name>
<sequence>MTGEHNEGWRYETYKTSNGAQYGKQGPPRAERGQLTGTPEAGVTLGPGQDLVPPGKQHRQREDQGPGLEQEQKQEW</sequence>
<reference evidence="2" key="1">
    <citation type="submission" date="2023-03" db="EMBL/GenBank/DDBJ databases">
        <title>Electrophorus voltai genome.</title>
        <authorList>
            <person name="Bian C."/>
        </authorList>
    </citation>
    <scope>NUCLEOTIDE SEQUENCE</scope>
    <source>
        <strain evidence="2">CB-2022</strain>
        <tissue evidence="2">Muscle</tissue>
    </source>
</reference>
<keyword evidence="3" id="KW-1185">Reference proteome</keyword>
<dbReference type="EMBL" id="JAROKS010000020">
    <property type="protein sequence ID" value="KAK1791391.1"/>
    <property type="molecule type" value="Genomic_DNA"/>
</dbReference>
<gene>
    <name evidence="2" type="ORF">P4O66_013403</name>
</gene>
<feature type="region of interest" description="Disordered" evidence="1">
    <location>
        <begin position="1"/>
        <end position="76"/>
    </location>
</feature>
<proteinExistence type="predicted"/>
<feature type="compositionally biased region" description="Basic and acidic residues" evidence="1">
    <location>
        <begin position="1"/>
        <end position="13"/>
    </location>
</feature>
<accession>A0AAD8Z2R6</accession>